<dbReference type="Proteomes" id="UP000676409">
    <property type="component" value="Chromosome"/>
</dbReference>
<feature type="DNA-binding region" description="OmpR/PhoB-type" evidence="3">
    <location>
        <begin position="124"/>
        <end position="222"/>
    </location>
</feature>
<dbReference type="GO" id="GO:0006355">
    <property type="term" value="P:regulation of DNA-templated transcription"/>
    <property type="evidence" value="ECO:0007669"/>
    <property type="project" value="InterPro"/>
</dbReference>
<feature type="domain" description="Response regulatory" evidence="4">
    <location>
        <begin position="2"/>
        <end position="116"/>
    </location>
</feature>
<keyword evidence="1 3" id="KW-0238">DNA-binding</keyword>
<evidence type="ECO:0000256" key="1">
    <source>
        <dbReference type="ARBA" id="ARBA00023125"/>
    </source>
</evidence>
<dbReference type="SMART" id="SM00862">
    <property type="entry name" value="Trans_reg_C"/>
    <property type="match status" value="1"/>
</dbReference>
<dbReference type="Gene3D" id="1.10.10.10">
    <property type="entry name" value="Winged helix-like DNA-binding domain superfamily/Winged helix DNA-binding domain"/>
    <property type="match status" value="1"/>
</dbReference>
<name>A0A975G1V9_9CAUL</name>
<dbReference type="GO" id="GO:0000156">
    <property type="term" value="F:phosphorelay response regulator activity"/>
    <property type="evidence" value="ECO:0007669"/>
    <property type="project" value="TreeGrafter"/>
</dbReference>
<dbReference type="InterPro" id="IPR036388">
    <property type="entry name" value="WH-like_DNA-bd_sf"/>
</dbReference>
<dbReference type="PANTHER" id="PTHR48111">
    <property type="entry name" value="REGULATOR OF RPOS"/>
    <property type="match status" value="1"/>
</dbReference>
<dbReference type="Gene3D" id="6.10.250.690">
    <property type="match status" value="1"/>
</dbReference>
<evidence type="ECO:0000256" key="2">
    <source>
        <dbReference type="PROSITE-ProRule" id="PRU00169"/>
    </source>
</evidence>
<dbReference type="PROSITE" id="PS51755">
    <property type="entry name" value="OMPR_PHOB"/>
    <property type="match status" value="1"/>
</dbReference>
<proteinExistence type="predicted"/>
<feature type="modified residue" description="4-aspartylphosphate" evidence="2">
    <location>
        <position position="51"/>
    </location>
</feature>
<dbReference type="Gene3D" id="3.40.50.2300">
    <property type="match status" value="1"/>
</dbReference>
<dbReference type="SMART" id="SM00448">
    <property type="entry name" value="REC"/>
    <property type="match status" value="1"/>
</dbReference>
<evidence type="ECO:0000259" key="4">
    <source>
        <dbReference type="PROSITE" id="PS50110"/>
    </source>
</evidence>
<dbReference type="InterPro" id="IPR001867">
    <property type="entry name" value="OmpR/PhoB-type_DNA-bd"/>
</dbReference>
<dbReference type="InterPro" id="IPR011006">
    <property type="entry name" value="CheY-like_superfamily"/>
</dbReference>
<gene>
    <name evidence="6" type="ORF">KCG34_06850</name>
</gene>
<organism evidence="6 7">
    <name type="scientific">Phenylobacterium montanum</name>
    <dbReference type="NCBI Taxonomy" id="2823693"/>
    <lineage>
        <taxon>Bacteria</taxon>
        <taxon>Pseudomonadati</taxon>
        <taxon>Pseudomonadota</taxon>
        <taxon>Alphaproteobacteria</taxon>
        <taxon>Caulobacterales</taxon>
        <taxon>Caulobacteraceae</taxon>
        <taxon>Phenylobacterium</taxon>
    </lineage>
</organism>
<dbReference type="GO" id="GO:0032993">
    <property type="term" value="C:protein-DNA complex"/>
    <property type="evidence" value="ECO:0007669"/>
    <property type="project" value="TreeGrafter"/>
</dbReference>
<dbReference type="EMBL" id="CP073078">
    <property type="protein sequence ID" value="QUD89593.1"/>
    <property type="molecule type" value="Genomic_DNA"/>
</dbReference>
<evidence type="ECO:0000259" key="5">
    <source>
        <dbReference type="PROSITE" id="PS51755"/>
    </source>
</evidence>
<dbReference type="PROSITE" id="PS50110">
    <property type="entry name" value="RESPONSE_REGULATORY"/>
    <property type="match status" value="1"/>
</dbReference>
<sequence>MKILLVEDHPELARMTAAYLSEKGFVVDHAGSLGEGREALDLGGYDAMVLDLGLPDGDGVGLLTARPRGRPPPPTLVLTARDATADRISGLNAGADDYMVKPFELDELCARLRAVLRRPGTRAASELSLGRLTFDTVSQQVSVVGVPLNLRRRELLLLEALMLARGRIVVRDVLEERLYGRDLAVTPNAVEVTASRLRRALQDAGAEVRVEVRRGIGYLLVAEENDG</sequence>
<dbReference type="GO" id="GO:0000976">
    <property type="term" value="F:transcription cis-regulatory region binding"/>
    <property type="evidence" value="ECO:0007669"/>
    <property type="project" value="TreeGrafter"/>
</dbReference>
<dbReference type="Pfam" id="PF00486">
    <property type="entry name" value="Trans_reg_C"/>
    <property type="match status" value="1"/>
</dbReference>
<protein>
    <submittedName>
        <fullName evidence="6">Response regulator transcription factor</fullName>
    </submittedName>
</protein>
<dbReference type="AlphaFoldDB" id="A0A975G1V9"/>
<dbReference type="SUPFAM" id="SSF52172">
    <property type="entry name" value="CheY-like"/>
    <property type="match status" value="1"/>
</dbReference>
<accession>A0A975G1V9</accession>
<feature type="domain" description="OmpR/PhoB-type" evidence="5">
    <location>
        <begin position="124"/>
        <end position="222"/>
    </location>
</feature>
<evidence type="ECO:0000256" key="3">
    <source>
        <dbReference type="PROSITE-ProRule" id="PRU01091"/>
    </source>
</evidence>
<evidence type="ECO:0000313" key="6">
    <source>
        <dbReference type="EMBL" id="QUD89593.1"/>
    </source>
</evidence>
<keyword evidence="2" id="KW-0597">Phosphoprotein</keyword>
<dbReference type="InterPro" id="IPR039420">
    <property type="entry name" value="WalR-like"/>
</dbReference>
<keyword evidence="7" id="KW-1185">Reference proteome</keyword>
<dbReference type="GO" id="GO:0005829">
    <property type="term" value="C:cytosol"/>
    <property type="evidence" value="ECO:0007669"/>
    <property type="project" value="TreeGrafter"/>
</dbReference>
<evidence type="ECO:0000313" key="7">
    <source>
        <dbReference type="Proteomes" id="UP000676409"/>
    </source>
</evidence>
<dbReference type="Pfam" id="PF00072">
    <property type="entry name" value="Response_reg"/>
    <property type="match status" value="1"/>
</dbReference>
<reference evidence="6" key="1">
    <citation type="submission" date="2021-04" db="EMBL/GenBank/DDBJ databases">
        <title>The complete genome sequence of Caulobacter sp. S6.</title>
        <authorList>
            <person name="Tang Y."/>
            <person name="Ouyang W."/>
            <person name="Liu Q."/>
            <person name="Huang B."/>
            <person name="Guo Z."/>
            <person name="Lei P."/>
        </authorList>
    </citation>
    <scope>NUCLEOTIDE SEQUENCE</scope>
    <source>
        <strain evidence="6">S6</strain>
    </source>
</reference>
<dbReference type="RefSeq" id="WP_211939645.1">
    <property type="nucleotide sequence ID" value="NZ_CP073078.1"/>
</dbReference>
<dbReference type="KEGG" id="caul:KCG34_06850"/>
<dbReference type="InterPro" id="IPR001789">
    <property type="entry name" value="Sig_transdc_resp-reg_receiver"/>
</dbReference>
<dbReference type="PANTHER" id="PTHR48111:SF36">
    <property type="entry name" value="TRANSCRIPTIONAL REGULATORY PROTEIN CUTR"/>
    <property type="match status" value="1"/>
</dbReference>